<feature type="transmembrane region" description="Helical" evidence="7">
    <location>
        <begin position="98"/>
        <end position="122"/>
    </location>
</feature>
<feature type="domain" description="Tripartite ATP-independent periplasmic transporters DctQ component" evidence="8">
    <location>
        <begin position="44"/>
        <end position="169"/>
    </location>
</feature>
<comment type="similarity">
    <text evidence="7">Belongs to the TRAP transporter small permease family.</text>
</comment>
<evidence type="ECO:0000256" key="2">
    <source>
        <dbReference type="ARBA" id="ARBA00022448"/>
    </source>
</evidence>
<dbReference type="RefSeq" id="WP_160894750.1">
    <property type="nucleotide sequence ID" value="NZ_WUMU01000014.1"/>
</dbReference>
<evidence type="ECO:0000256" key="4">
    <source>
        <dbReference type="ARBA" id="ARBA00022692"/>
    </source>
</evidence>
<protein>
    <recommendedName>
        <fullName evidence="7">TRAP transporter small permease protein</fullName>
    </recommendedName>
</protein>
<evidence type="ECO:0000313" key="10">
    <source>
        <dbReference type="Proteomes" id="UP000477911"/>
    </source>
</evidence>
<evidence type="ECO:0000256" key="6">
    <source>
        <dbReference type="ARBA" id="ARBA00023136"/>
    </source>
</evidence>
<keyword evidence="5 7" id="KW-1133">Transmembrane helix</keyword>
<dbReference type="AlphaFoldDB" id="A0A6L7G541"/>
<evidence type="ECO:0000256" key="1">
    <source>
        <dbReference type="ARBA" id="ARBA00004651"/>
    </source>
</evidence>
<keyword evidence="10" id="KW-1185">Reference proteome</keyword>
<proteinExistence type="inferred from homology"/>
<evidence type="ECO:0000259" key="8">
    <source>
        <dbReference type="Pfam" id="PF04290"/>
    </source>
</evidence>
<keyword evidence="3" id="KW-1003">Cell membrane</keyword>
<feature type="transmembrane region" description="Helical" evidence="7">
    <location>
        <begin position="27"/>
        <end position="53"/>
    </location>
</feature>
<sequence length="179" mass="18746">MGSPVAAPREGQDGTGFTGAVTRIVTFWALLGGALLLIVVALNMASVIAGIFGAPLPGDFELTEMGVAVAAFAFLPYCQITGANVTADIFTSGASPRVIAFLSLIGALVALAFSALLIWRMYAGLLDQKAYDYTTAILQVPHWWAFVPILASLGLLALSALASLMQEARRLSPEGKTDE</sequence>
<dbReference type="GO" id="GO:0022857">
    <property type="term" value="F:transmembrane transporter activity"/>
    <property type="evidence" value="ECO:0007669"/>
    <property type="project" value="UniProtKB-UniRule"/>
</dbReference>
<comment type="subunit">
    <text evidence="7">The complex comprises the extracytoplasmic solute receptor protein and the two transmembrane proteins.</text>
</comment>
<dbReference type="InterPro" id="IPR055348">
    <property type="entry name" value="DctQ"/>
</dbReference>
<gene>
    <name evidence="9" type="ORF">GR170_12280</name>
</gene>
<name>A0A6L7G541_9RHOB</name>
<evidence type="ECO:0000313" key="9">
    <source>
        <dbReference type="EMBL" id="MXN18618.1"/>
    </source>
</evidence>
<keyword evidence="2 7" id="KW-0813">Transport</keyword>
<keyword evidence="4 7" id="KW-0812">Transmembrane</keyword>
<evidence type="ECO:0000256" key="5">
    <source>
        <dbReference type="ARBA" id="ARBA00022989"/>
    </source>
</evidence>
<dbReference type="GO" id="GO:0005886">
    <property type="term" value="C:plasma membrane"/>
    <property type="evidence" value="ECO:0007669"/>
    <property type="project" value="UniProtKB-SubCell"/>
</dbReference>
<keyword evidence="6 7" id="KW-0472">Membrane</keyword>
<reference evidence="9 10" key="1">
    <citation type="submission" date="2019-12" db="EMBL/GenBank/DDBJ databases">
        <authorList>
            <person name="Li M."/>
        </authorList>
    </citation>
    <scope>NUCLEOTIDE SEQUENCE [LARGE SCALE GENOMIC DNA]</scope>
    <source>
        <strain evidence="9 10">GBMRC 2024</strain>
    </source>
</reference>
<evidence type="ECO:0000256" key="3">
    <source>
        <dbReference type="ARBA" id="ARBA00022475"/>
    </source>
</evidence>
<comment type="subcellular location">
    <subcellularLocation>
        <location evidence="7">Cell inner membrane</location>
        <topology evidence="7">Multi-pass membrane protein</topology>
    </subcellularLocation>
    <subcellularLocation>
        <location evidence="1">Cell membrane</location>
        <topology evidence="1">Multi-pass membrane protein</topology>
    </subcellularLocation>
</comment>
<feature type="transmembrane region" description="Helical" evidence="7">
    <location>
        <begin position="142"/>
        <end position="164"/>
    </location>
</feature>
<dbReference type="Proteomes" id="UP000477911">
    <property type="component" value="Unassembled WGS sequence"/>
</dbReference>
<accession>A0A6L7G541</accession>
<comment type="function">
    <text evidence="7">Part of the tripartite ATP-independent periplasmic (TRAP) transport system.</text>
</comment>
<keyword evidence="7" id="KW-0997">Cell inner membrane</keyword>
<feature type="transmembrane region" description="Helical" evidence="7">
    <location>
        <begin position="65"/>
        <end position="86"/>
    </location>
</feature>
<dbReference type="Pfam" id="PF04290">
    <property type="entry name" value="DctQ"/>
    <property type="match status" value="1"/>
</dbReference>
<comment type="caution">
    <text evidence="9">The sequence shown here is derived from an EMBL/GenBank/DDBJ whole genome shotgun (WGS) entry which is preliminary data.</text>
</comment>
<evidence type="ECO:0000256" key="7">
    <source>
        <dbReference type="RuleBase" id="RU369079"/>
    </source>
</evidence>
<dbReference type="EMBL" id="WUMU01000014">
    <property type="protein sequence ID" value="MXN18618.1"/>
    <property type="molecule type" value="Genomic_DNA"/>
</dbReference>
<organism evidence="9 10">
    <name type="scientific">Pseudooceanicola albus</name>
    <dbReference type="NCBI Taxonomy" id="2692189"/>
    <lineage>
        <taxon>Bacteria</taxon>
        <taxon>Pseudomonadati</taxon>
        <taxon>Pseudomonadota</taxon>
        <taxon>Alphaproteobacteria</taxon>
        <taxon>Rhodobacterales</taxon>
        <taxon>Paracoccaceae</taxon>
        <taxon>Pseudooceanicola</taxon>
    </lineage>
</organism>